<feature type="binding site" evidence="9">
    <location>
        <position position="87"/>
    </location>
    <ligand>
        <name>substrate</name>
    </ligand>
</feature>
<dbReference type="Proteomes" id="UP000663499">
    <property type="component" value="Chromosome"/>
</dbReference>
<feature type="binding site" evidence="9">
    <location>
        <position position="9"/>
    </location>
    <ligand>
        <name>substrate</name>
    </ligand>
</feature>
<comment type="similarity">
    <text evidence="9">Belongs to the bacterial CoaD family.</text>
</comment>
<feature type="site" description="Transition state stabilizer" evidence="9">
    <location>
        <position position="17"/>
    </location>
</feature>
<keyword evidence="7 9" id="KW-0173">Coenzyme A biosynthesis</keyword>
<dbReference type="InterPro" id="IPR001980">
    <property type="entry name" value="PPAT"/>
</dbReference>
<keyword evidence="3 9" id="KW-0548">Nucleotidyltransferase</keyword>
<feature type="binding site" evidence="9">
    <location>
        <position position="17"/>
    </location>
    <ligand>
        <name>ATP</name>
        <dbReference type="ChEBI" id="CHEBI:30616"/>
    </ligand>
</feature>
<evidence type="ECO:0000256" key="9">
    <source>
        <dbReference type="HAMAP-Rule" id="MF_00151"/>
    </source>
</evidence>
<evidence type="ECO:0000256" key="7">
    <source>
        <dbReference type="ARBA" id="ARBA00022993"/>
    </source>
</evidence>
<comment type="subunit">
    <text evidence="9">Homohexamer.</text>
</comment>
<feature type="binding site" evidence="9">
    <location>
        <position position="41"/>
    </location>
    <ligand>
        <name>substrate</name>
    </ligand>
</feature>
<dbReference type="InterPro" id="IPR014729">
    <property type="entry name" value="Rossmann-like_a/b/a_fold"/>
</dbReference>
<dbReference type="NCBIfam" id="TIGR00125">
    <property type="entry name" value="cyt_tran_rel"/>
    <property type="match status" value="1"/>
</dbReference>
<name>A0A974XHF3_9FIRM</name>
<feature type="binding site" evidence="9">
    <location>
        <begin position="9"/>
        <end position="10"/>
    </location>
    <ligand>
        <name>ATP</name>
        <dbReference type="ChEBI" id="CHEBI:30616"/>
    </ligand>
</feature>
<dbReference type="Pfam" id="PF01467">
    <property type="entry name" value="CTP_transf_like"/>
    <property type="match status" value="1"/>
</dbReference>
<evidence type="ECO:0000256" key="5">
    <source>
        <dbReference type="ARBA" id="ARBA00022840"/>
    </source>
</evidence>
<dbReference type="NCBIfam" id="TIGR01510">
    <property type="entry name" value="coaD_prev_kdtB"/>
    <property type="match status" value="1"/>
</dbReference>
<comment type="cofactor">
    <cofactor evidence="9">
        <name>Mg(2+)</name>
        <dbReference type="ChEBI" id="CHEBI:18420"/>
    </cofactor>
</comment>
<dbReference type="SUPFAM" id="SSF52374">
    <property type="entry name" value="Nucleotidylyl transferase"/>
    <property type="match status" value="1"/>
</dbReference>
<feature type="domain" description="Citrate lyase ligase C-terminal" evidence="10">
    <location>
        <begin position="12"/>
        <end position="153"/>
    </location>
</feature>
<reference evidence="11" key="1">
    <citation type="submission" date="2021-03" db="EMBL/GenBank/DDBJ databases">
        <title>Alkalibacter marinus sp. nov., isolated from tidal flat sediment.</title>
        <authorList>
            <person name="Namirimu T."/>
            <person name="Yang J.-A."/>
            <person name="Yang S.-H."/>
            <person name="Kim Y.-J."/>
            <person name="Kwon K.K."/>
        </authorList>
    </citation>
    <scope>NUCLEOTIDE SEQUENCE</scope>
    <source>
        <strain evidence="11">ES005</strain>
    </source>
</reference>
<keyword evidence="2 9" id="KW-0808">Transferase</keyword>
<sequence length="207" mass="23434">MKIAVYPGSFDPITKGHLDVIERGARMFDGLVVSILENSTKKPFFSTEERMDMIRKATSHLSNVTVDSFGGLLVNYLKENKYGFVLRGLRALSDFEYEFQMAAMNKRLDPDIEIVFLMTDINYSYINSTMVREVIKFQGNVEEMVPPETMDTIKTKYKGEIHENHRTAQRTGKHLKRRDPCAFFIQGDGQYGGGPGDHTGDHVVVAG</sequence>
<dbReference type="GO" id="GO:0005524">
    <property type="term" value="F:ATP binding"/>
    <property type="evidence" value="ECO:0007669"/>
    <property type="project" value="UniProtKB-KW"/>
</dbReference>
<dbReference type="SMART" id="SM00764">
    <property type="entry name" value="Citrate_ly_lig"/>
    <property type="match status" value="1"/>
</dbReference>
<dbReference type="InterPro" id="IPR013166">
    <property type="entry name" value="Citrate_lyase_ligase_C"/>
</dbReference>
<dbReference type="PANTHER" id="PTHR21342:SF1">
    <property type="entry name" value="PHOSPHOPANTETHEINE ADENYLYLTRANSFERASE"/>
    <property type="match status" value="1"/>
</dbReference>
<keyword evidence="6 9" id="KW-0460">Magnesium</keyword>
<evidence type="ECO:0000256" key="6">
    <source>
        <dbReference type="ARBA" id="ARBA00022842"/>
    </source>
</evidence>
<dbReference type="EMBL" id="CP071444">
    <property type="protein sequence ID" value="QSX08735.1"/>
    <property type="molecule type" value="Genomic_DNA"/>
</dbReference>
<dbReference type="PANTHER" id="PTHR21342">
    <property type="entry name" value="PHOSPHOPANTETHEINE ADENYLYLTRANSFERASE"/>
    <property type="match status" value="1"/>
</dbReference>
<comment type="subcellular location">
    <subcellularLocation>
        <location evidence="9">Cytoplasm</location>
    </subcellularLocation>
</comment>
<comment type="function">
    <text evidence="9">Reversibly transfers an adenylyl group from ATP to 4'-phosphopantetheine, yielding dephospho-CoA (dPCoA) and pyrophosphate.</text>
</comment>
<dbReference type="GO" id="GO:0015937">
    <property type="term" value="P:coenzyme A biosynthetic process"/>
    <property type="evidence" value="ECO:0007669"/>
    <property type="project" value="UniProtKB-UniRule"/>
</dbReference>
<dbReference type="InterPro" id="IPR004821">
    <property type="entry name" value="Cyt_trans-like"/>
</dbReference>
<comment type="pathway">
    <text evidence="9">Cofactor biosynthesis; coenzyme A biosynthesis; CoA from (R)-pantothenate: step 4/5.</text>
</comment>
<feature type="binding site" evidence="9">
    <location>
        <position position="98"/>
    </location>
    <ligand>
        <name>ATP</name>
        <dbReference type="ChEBI" id="CHEBI:30616"/>
    </ligand>
</feature>
<keyword evidence="1 9" id="KW-0963">Cytoplasm</keyword>
<dbReference type="CDD" id="cd02163">
    <property type="entry name" value="PPAT"/>
    <property type="match status" value="1"/>
</dbReference>
<evidence type="ECO:0000256" key="1">
    <source>
        <dbReference type="ARBA" id="ARBA00022490"/>
    </source>
</evidence>
<dbReference type="HAMAP" id="MF_00151">
    <property type="entry name" value="PPAT_bact"/>
    <property type="match status" value="1"/>
</dbReference>
<dbReference type="Gene3D" id="3.40.50.620">
    <property type="entry name" value="HUPs"/>
    <property type="match status" value="1"/>
</dbReference>
<proteinExistence type="inferred from homology"/>
<dbReference type="GO" id="GO:0004595">
    <property type="term" value="F:pantetheine-phosphate adenylyltransferase activity"/>
    <property type="evidence" value="ECO:0007669"/>
    <property type="project" value="UniProtKB-UniRule"/>
</dbReference>
<evidence type="ECO:0000313" key="11">
    <source>
        <dbReference type="EMBL" id="QSX08735.1"/>
    </source>
</evidence>
<keyword evidence="12" id="KW-1185">Reference proteome</keyword>
<dbReference type="AlphaFoldDB" id="A0A974XHF3"/>
<gene>
    <name evidence="9 11" type="primary">coaD</name>
    <name evidence="11" type="ORF">J0B03_01185</name>
</gene>
<dbReference type="EC" id="2.7.7.3" evidence="9"/>
<feature type="binding site" evidence="9">
    <location>
        <begin position="123"/>
        <end position="129"/>
    </location>
    <ligand>
        <name>ATP</name>
        <dbReference type="ChEBI" id="CHEBI:30616"/>
    </ligand>
</feature>
<evidence type="ECO:0000313" key="12">
    <source>
        <dbReference type="Proteomes" id="UP000663499"/>
    </source>
</evidence>
<evidence type="ECO:0000256" key="4">
    <source>
        <dbReference type="ARBA" id="ARBA00022741"/>
    </source>
</evidence>
<keyword evidence="5 9" id="KW-0067">ATP-binding</keyword>
<feature type="binding site" evidence="9">
    <location>
        <position position="73"/>
    </location>
    <ligand>
        <name>substrate</name>
    </ligand>
</feature>
<comment type="catalytic activity">
    <reaction evidence="8 9">
        <text>(R)-4'-phosphopantetheine + ATP + H(+) = 3'-dephospho-CoA + diphosphate</text>
        <dbReference type="Rhea" id="RHEA:19801"/>
        <dbReference type="ChEBI" id="CHEBI:15378"/>
        <dbReference type="ChEBI" id="CHEBI:30616"/>
        <dbReference type="ChEBI" id="CHEBI:33019"/>
        <dbReference type="ChEBI" id="CHEBI:57328"/>
        <dbReference type="ChEBI" id="CHEBI:61723"/>
        <dbReference type="EC" id="2.7.7.3"/>
    </reaction>
</comment>
<accession>A0A974XHF3</accession>
<dbReference type="GO" id="GO:0005737">
    <property type="term" value="C:cytoplasm"/>
    <property type="evidence" value="ECO:0007669"/>
    <property type="project" value="UniProtKB-SubCell"/>
</dbReference>
<feature type="binding site" evidence="9">
    <location>
        <begin position="88"/>
        <end position="90"/>
    </location>
    <ligand>
        <name>ATP</name>
        <dbReference type="ChEBI" id="CHEBI:30616"/>
    </ligand>
</feature>
<evidence type="ECO:0000259" key="10">
    <source>
        <dbReference type="SMART" id="SM00764"/>
    </source>
</evidence>
<dbReference type="GO" id="GO:0008771">
    <property type="term" value="F:[citrate (pro-3S)-lyase] ligase activity"/>
    <property type="evidence" value="ECO:0007669"/>
    <property type="project" value="InterPro"/>
</dbReference>
<dbReference type="KEGG" id="alka:J0B03_01185"/>
<evidence type="ECO:0000256" key="8">
    <source>
        <dbReference type="ARBA" id="ARBA00029346"/>
    </source>
</evidence>
<organism evidence="11 12">
    <name type="scientific">Alkalibacter rhizosphaerae</name>
    <dbReference type="NCBI Taxonomy" id="2815577"/>
    <lineage>
        <taxon>Bacteria</taxon>
        <taxon>Bacillati</taxon>
        <taxon>Bacillota</taxon>
        <taxon>Clostridia</taxon>
        <taxon>Eubacteriales</taxon>
        <taxon>Eubacteriaceae</taxon>
        <taxon>Alkalibacter</taxon>
    </lineage>
</organism>
<evidence type="ECO:0000256" key="3">
    <source>
        <dbReference type="ARBA" id="ARBA00022695"/>
    </source>
</evidence>
<keyword evidence="4 9" id="KW-0547">Nucleotide-binding</keyword>
<protein>
    <recommendedName>
        <fullName evidence="9">Phosphopantetheine adenylyltransferase</fullName>
        <ecNumber evidence="9">2.7.7.3</ecNumber>
    </recommendedName>
    <alternativeName>
        <fullName evidence="9">Dephospho-CoA pyrophosphorylase</fullName>
    </alternativeName>
    <alternativeName>
        <fullName evidence="9">Pantetheine-phosphate adenylyltransferase</fullName>
        <shortName evidence="9">PPAT</shortName>
    </alternativeName>
</protein>
<dbReference type="PRINTS" id="PR01020">
    <property type="entry name" value="LPSBIOSNTHSS"/>
</dbReference>
<evidence type="ECO:0000256" key="2">
    <source>
        <dbReference type="ARBA" id="ARBA00022679"/>
    </source>
</evidence>